<reference evidence="1 2" key="1">
    <citation type="journal article" date="2016" name="Nat. Commun.">
        <title>Thousands of microbial genomes shed light on interconnected biogeochemical processes in an aquifer system.</title>
        <authorList>
            <person name="Anantharaman K."/>
            <person name="Brown C.T."/>
            <person name="Hug L.A."/>
            <person name="Sharon I."/>
            <person name="Castelle C.J."/>
            <person name="Probst A.J."/>
            <person name="Thomas B.C."/>
            <person name="Singh A."/>
            <person name="Wilkins M.J."/>
            <person name="Karaoz U."/>
            <person name="Brodie E.L."/>
            <person name="Williams K.H."/>
            <person name="Hubbard S.S."/>
            <person name="Banfield J.F."/>
        </authorList>
    </citation>
    <scope>NUCLEOTIDE SEQUENCE [LARGE SCALE GENOMIC DNA]</scope>
</reference>
<comment type="caution">
    <text evidence="1">The sequence shown here is derived from an EMBL/GenBank/DDBJ whole genome shotgun (WGS) entry which is preliminary data.</text>
</comment>
<dbReference type="AlphaFoldDB" id="A0A1F8B913"/>
<name>A0A1F8B913_9BACT</name>
<organism evidence="1 2">
    <name type="scientific">Candidatus Woesebacteria bacterium RIFCSPLOWO2_01_FULL_39_10b</name>
    <dbReference type="NCBI Taxonomy" id="1802517"/>
    <lineage>
        <taxon>Bacteria</taxon>
        <taxon>Candidatus Woeseibacteriota</taxon>
    </lineage>
</organism>
<sequence>MGSVSIDRLSTYPPSRKGKDVCSGCYFRLTYGKTRWGNEKFECDKLIPQTGNCQPPTGKEPQHCTRLKKRSKISLSELPPKKGRSDIIDL</sequence>
<gene>
    <name evidence="1" type="ORF">A2892_00585</name>
</gene>
<evidence type="ECO:0000313" key="1">
    <source>
        <dbReference type="EMBL" id="OGM60507.1"/>
    </source>
</evidence>
<evidence type="ECO:0000313" key="2">
    <source>
        <dbReference type="Proteomes" id="UP000176404"/>
    </source>
</evidence>
<dbReference type="Proteomes" id="UP000176404">
    <property type="component" value="Unassembled WGS sequence"/>
</dbReference>
<protein>
    <submittedName>
        <fullName evidence="1">Uncharacterized protein</fullName>
    </submittedName>
</protein>
<proteinExistence type="predicted"/>
<accession>A0A1F8B913</accession>
<dbReference type="EMBL" id="MGHD01000004">
    <property type="protein sequence ID" value="OGM60507.1"/>
    <property type="molecule type" value="Genomic_DNA"/>
</dbReference>